<keyword evidence="3" id="KW-0285">Flavoprotein</keyword>
<feature type="chain" id="PRO_5045805259" description="FAD-binding PCMH-type domain-containing protein" evidence="7">
    <location>
        <begin position="28"/>
        <end position="514"/>
    </location>
</feature>
<evidence type="ECO:0000256" key="4">
    <source>
        <dbReference type="ARBA" id="ARBA00022729"/>
    </source>
</evidence>
<dbReference type="InterPro" id="IPR016169">
    <property type="entry name" value="FAD-bd_PCMH_sub2"/>
</dbReference>
<dbReference type="Proteomes" id="UP001341840">
    <property type="component" value="Unassembled WGS sequence"/>
</dbReference>
<dbReference type="EMBL" id="JASCZI010000152">
    <property type="protein sequence ID" value="MED6109434.1"/>
    <property type="molecule type" value="Genomic_DNA"/>
</dbReference>
<name>A0ABU6QC15_9FABA</name>
<reference evidence="9 10" key="1">
    <citation type="journal article" date="2023" name="Plants (Basel)">
        <title>Bridging the Gap: Combining Genomics and Transcriptomics Approaches to Understand Stylosanthes scabra, an Orphan Legume from the Brazilian Caatinga.</title>
        <authorList>
            <person name="Ferreira-Neto J.R.C."/>
            <person name="da Silva M.D."/>
            <person name="Binneck E."/>
            <person name="de Melo N.F."/>
            <person name="da Silva R.H."/>
            <person name="de Melo A.L.T.M."/>
            <person name="Pandolfi V."/>
            <person name="Bustamante F.O."/>
            <person name="Brasileiro-Vidal A.C."/>
            <person name="Benko-Iseppon A.M."/>
        </authorList>
    </citation>
    <scope>NUCLEOTIDE SEQUENCE [LARGE SCALE GENOMIC DNA]</scope>
    <source>
        <tissue evidence="9">Leaves</tissue>
    </source>
</reference>
<evidence type="ECO:0000256" key="5">
    <source>
        <dbReference type="ARBA" id="ARBA00022827"/>
    </source>
</evidence>
<dbReference type="Gene3D" id="3.40.462.20">
    <property type="match status" value="2"/>
</dbReference>
<evidence type="ECO:0000256" key="1">
    <source>
        <dbReference type="ARBA" id="ARBA00001974"/>
    </source>
</evidence>
<keyword evidence="10" id="KW-1185">Reference proteome</keyword>
<dbReference type="InterPro" id="IPR012951">
    <property type="entry name" value="BBE"/>
</dbReference>
<feature type="domain" description="FAD-binding PCMH-type" evidence="8">
    <location>
        <begin position="82"/>
        <end position="260"/>
    </location>
</feature>
<comment type="similarity">
    <text evidence="2">Belongs to the oxygen-dependent FAD-linked oxidoreductase family.</text>
</comment>
<keyword evidence="6" id="KW-0325">Glycoprotein</keyword>
<dbReference type="PROSITE" id="PS51387">
    <property type="entry name" value="FAD_PCMH"/>
    <property type="match status" value="1"/>
</dbReference>
<dbReference type="InterPro" id="IPR016166">
    <property type="entry name" value="FAD-bd_PCMH"/>
</dbReference>
<gene>
    <name evidence="9" type="ORF">PIB30_033512</name>
</gene>
<dbReference type="InterPro" id="IPR006094">
    <property type="entry name" value="Oxid_FAD_bind_N"/>
</dbReference>
<dbReference type="PANTHER" id="PTHR32448">
    <property type="entry name" value="OS08G0158400 PROTEIN"/>
    <property type="match status" value="1"/>
</dbReference>
<dbReference type="InterPro" id="IPR036318">
    <property type="entry name" value="FAD-bd_PCMH-like_sf"/>
</dbReference>
<protein>
    <recommendedName>
        <fullName evidence="8">FAD-binding PCMH-type domain-containing protein</fullName>
    </recommendedName>
</protein>
<comment type="cofactor">
    <cofactor evidence="1">
        <name>FAD</name>
        <dbReference type="ChEBI" id="CHEBI:57692"/>
    </cofactor>
</comment>
<accession>A0ABU6QC15</accession>
<comment type="caution">
    <text evidence="9">The sequence shown here is derived from an EMBL/GenBank/DDBJ whole genome shotgun (WGS) entry which is preliminary data.</text>
</comment>
<evidence type="ECO:0000259" key="8">
    <source>
        <dbReference type="PROSITE" id="PS51387"/>
    </source>
</evidence>
<dbReference type="Pfam" id="PF01565">
    <property type="entry name" value="FAD_binding_4"/>
    <property type="match status" value="1"/>
</dbReference>
<keyword evidence="5" id="KW-0274">FAD</keyword>
<evidence type="ECO:0000256" key="7">
    <source>
        <dbReference type="SAM" id="SignalP"/>
    </source>
</evidence>
<dbReference type="InterPro" id="IPR016167">
    <property type="entry name" value="FAD-bd_PCMH_sub1"/>
</dbReference>
<organism evidence="9 10">
    <name type="scientific">Stylosanthes scabra</name>
    <dbReference type="NCBI Taxonomy" id="79078"/>
    <lineage>
        <taxon>Eukaryota</taxon>
        <taxon>Viridiplantae</taxon>
        <taxon>Streptophyta</taxon>
        <taxon>Embryophyta</taxon>
        <taxon>Tracheophyta</taxon>
        <taxon>Spermatophyta</taxon>
        <taxon>Magnoliopsida</taxon>
        <taxon>eudicotyledons</taxon>
        <taxon>Gunneridae</taxon>
        <taxon>Pentapetalae</taxon>
        <taxon>rosids</taxon>
        <taxon>fabids</taxon>
        <taxon>Fabales</taxon>
        <taxon>Fabaceae</taxon>
        <taxon>Papilionoideae</taxon>
        <taxon>50 kb inversion clade</taxon>
        <taxon>dalbergioids sensu lato</taxon>
        <taxon>Dalbergieae</taxon>
        <taxon>Pterocarpus clade</taxon>
        <taxon>Stylosanthes</taxon>
    </lineage>
</organism>
<evidence type="ECO:0000313" key="9">
    <source>
        <dbReference type="EMBL" id="MED6109434.1"/>
    </source>
</evidence>
<feature type="signal peptide" evidence="7">
    <location>
        <begin position="1"/>
        <end position="27"/>
    </location>
</feature>
<proteinExistence type="inferred from homology"/>
<dbReference type="Gene3D" id="3.30.43.10">
    <property type="entry name" value="Uridine Diphospho-n-acetylenolpyruvylglucosamine Reductase, domain 2"/>
    <property type="match status" value="1"/>
</dbReference>
<dbReference type="Gene3D" id="3.30.465.10">
    <property type="match status" value="1"/>
</dbReference>
<evidence type="ECO:0000256" key="2">
    <source>
        <dbReference type="ARBA" id="ARBA00005466"/>
    </source>
</evidence>
<keyword evidence="4 7" id="KW-0732">Signal</keyword>
<dbReference type="Pfam" id="PF08031">
    <property type="entry name" value="BBE"/>
    <property type="match status" value="1"/>
</dbReference>
<dbReference type="SUPFAM" id="SSF56176">
    <property type="entry name" value="FAD-binding/transporter-associated domain-like"/>
    <property type="match status" value="1"/>
</dbReference>
<sequence length="514" mass="57802">MMGYEYDGALFLMILILLLAFISSSSAHSAFLANTFRDCMATTFASQELPIIETIILTSSSSKYPQVLQSFQQNPRWLNSSSSTKPVAIVTPLHQSHIQAAILCTNKLGMHLRVRSGGHDYEGLSYLSTYTPPSPFVMIDLNQLRSIHINLAHETAWVQAGATLGELYYMISKASGVHGYPAGICPSVGVGGHISAGGFGTMLRKFGTAADHVVDAYLIDVNANILDRKSMGEDLFWAIRGGSATSFGIILAWKIKLVRVPPLVTGFNIQRTLEEGATMLINKWQHVAHKLHQDLFIRVVAQNHGGGELGLEAKDCIEMSWIQSTLYFAGYNKWDPAQVLLNRITTYKSSFKAKSDFVMDPIPEIGLQGIWKMLVREDALAMVIMDPYGGRMNEISEYETPFPHRKGNLYNIQYLVKWDDNSIEASNRHVNWMRMLYSYMTPYVSTSPRAAYANYRDLDLGRNQKHHIPNTSYLEASVWGFKYFKGNFKRLAQIKTRVDPNNFFRNEQSIPTLN</sequence>
<evidence type="ECO:0000313" key="10">
    <source>
        <dbReference type="Proteomes" id="UP001341840"/>
    </source>
</evidence>
<evidence type="ECO:0000256" key="3">
    <source>
        <dbReference type="ARBA" id="ARBA00022630"/>
    </source>
</evidence>
<evidence type="ECO:0000256" key="6">
    <source>
        <dbReference type="ARBA" id="ARBA00023180"/>
    </source>
</evidence>